<dbReference type="Pfam" id="PF11950">
    <property type="entry name" value="DUF3467"/>
    <property type="match status" value="1"/>
</dbReference>
<keyword evidence="3" id="KW-1185">Reference proteome</keyword>
<evidence type="ECO:0000313" key="2">
    <source>
        <dbReference type="EMBL" id="SER32553.1"/>
    </source>
</evidence>
<protein>
    <recommendedName>
        <fullName evidence="4">DUF3467 domain-containing protein</fullName>
    </recommendedName>
</protein>
<dbReference type="RefSeq" id="WP_090172851.1">
    <property type="nucleotide sequence ID" value="NZ_FOFB01000035.1"/>
</dbReference>
<dbReference type="InterPro" id="IPR021857">
    <property type="entry name" value="DUF3467"/>
</dbReference>
<evidence type="ECO:0000313" key="3">
    <source>
        <dbReference type="Proteomes" id="UP000199021"/>
    </source>
</evidence>
<accession>A0A1H9NAY8</accession>
<dbReference type="STRING" id="478744.SAMN05444359_13512"/>
<evidence type="ECO:0000256" key="1">
    <source>
        <dbReference type="SAM" id="MobiDB-lite"/>
    </source>
</evidence>
<evidence type="ECO:0008006" key="4">
    <source>
        <dbReference type="Google" id="ProtNLM"/>
    </source>
</evidence>
<feature type="region of interest" description="Disordered" evidence="1">
    <location>
        <begin position="83"/>
        <end position="110"/>
    </location>
</feature>
<sequence length="110" mass="11979">MADEKKAPKQNQLNIELPEDIAEGIYSNLAIIAHSNSEFVVDFVRIVPNAPKAKVKSRIILTPQHAKRLLSALADNVQKFEKQFGPIGEPTGGNNGPNFPPMSFTPTAQA</sequence>
<dbReference type="InParanoid" id="A0A1H9NAY8"/>
<dbReference type="OrthoDB" id="9813817at2"/>
<gene>
    <name evidence="2" type="ORF">SAMN05444359_13512</name>
</gene>
<organism evidence="2 3">
    <name type="scientific">Neolewinella agarilytica</name>
    <dbReference type="NCBI Taxonomy" id="478744"/>
    <lineage>
        <taxon>Bacteria</taxon>
        <taxon>Pseudomonadati</taxon>
        <taxon>Bacteroidota</taxon>
        <taxon>Saprospiria</taxon>
        <taxon>Saprospirales</taxon>
        <taxon>Lewinellaceae</taxon>
        <taxon>Neolewinella</taxon>
    </lineage>
</organism>
<proteinExistence type="predicted"/>
<name>A0A1H9NAY8_9BACT</name>
<dbReference type="EMBL" id="FOFB01000035">
    <property type="protein sequence ID" value="SER32553.1"/>
    <property type="molecule type" value="Genomic_DNA"/>
</dbReference>
<dbReference type="AlphaFoldDB" id="A0A1H9NAY8"/>
<dbReference type="Proteomes" id="UP000199021">
    <property type="component" value="Unassembled WGS sequence"/>
</dbReference>
<reference evidence="3" key="1">
    <citation type="submission" date="2016-10" db="EMBL/GenBank/DDBJ databases">
        <authorList>
            <person name="Varghese N."/>
            <person name="Submissions S."/>
        </authorList>
    </citation>
    <scope>NUCLEOTIDE SEQUENCE [LARGE SCALE GENOMIC DNA]</scope>
    <source>
        <strain evidence="3">DSM 24740</strain>
    </source>
</reference>